<protein>
    <submittedName>
        <fullName evidence="2">Uncharacterized protein</fullName>
    </submittedName>
</protein>
<evidence type="ECO:0000256" key="1">
    <source>
        <dbReference type="SAM" id="MobiDB-lite"/>
    </source>
</evidence>
<reference evidence="2 3" key="1">
    <citation type="submission" date="2019-02" db="EMBL/GenBank/DDBJ databases">
        <title>Deep-cultivation of Planctomycetes and their phenomic and genomic characterization uncovers novel biology.</title>
        <authorList>
            <person name="Wiegand S."/>
            <person name="Jogler M."/>
            <person name="Boedeker C."/>
            <person name="Pinto D."/>
            <person name="Vollmers J."/>
            <person name="Rivas-Marin E."/>
            <person name="Kohn T."/>
            <person name="Peeters S.H."/>
            <person name="Heuer A."/>
            <person name="Rast P."/>
            <person name="Oberbeckmann S."/>
            <person name="Bunk B."/>
            <person name="Jeske O."/>
            <person name="Meyerdierks A."/>
            <person name="Storesund J.E."/>
            <person name="Kallscheuer N."/>
            <person name="Luecker S."/>
            <person name="Lage O.M."/>
            <person name="Pohl T."/>
            <person name="Merkel B.J."/>
            <person name="Hornburger P."/>
            <person name="Mueller R.-W."/>
            <person name="Bruemmer F."/>
            <person name="Labrenz M."/>
            <person name="Spormann A.M."/>
            <person name="Op den Camp H."/>
            <person name="Overmann J."/>
            <person name="Amann R."/>
            <person name="Jetten M.S.M."/>
            <person name="Mascher T."/>
            <person name="Medema M.H."/>
            <person name="Devos D.P."/>
            <person name="Kaster A.-K."/>
            <person name="Ovreas L."/>
            <person name="Rohde M."/>
            <person name="Galperin M.Y."/>
            <person name="Jogler C."/>
        </authorList>
    </citation>
    <scope>NUCLEOTIDE SEQUENCE [LARGE SCALE GENOMIC DNA]</scope>
    <source>
        <strain evidence="2 3">Pla163</strain>
    </source>
</reference>
<feature type="compositionally biased region" description="Basic and acidic residues" evidence="1">
    <location>
        <begin position="94"/>
        <end position="106"/>
    </location>
</feature>
<organism evidence="2 3">
    <name type="scientific">Rohdeia mirabilis</name>
    <dbReference type="NCBI Taxonomy" id="2528008"/>
    <lineage>
        <taxon>Bacteria</taxon>
        <taxon>Pseudomonadati</taxon>
        <taxon>Planctomycetota</taxon>
        <taxon>Planctomycetia</taxon>
        <taxon>Planctomycetia incertae sedis</taxon>
        <taxon>Rohdeia</taxon>
    </lineage>
</organism>
<gene>
    <name evidence="2" type="ORF">Pla163_00020</name>
</gene>
<sequence>MVSGPARAVDRIRSGTVPAPCRRTIRPRRRARPGAASRHARRRPGRHPTPSRPVLDRTPAAVSKVPGSRALGSREPRRRARSAPPPRAPGRSLSECRRTGSRRAGEDPLETPSEPAVFGLRNHPSGPLFRYHMAFDEGPLGSRCEARPTRSPTTRSPTTRSPTTRSPLLESPGPESPSHRSRNGATTARGPARWSVPLRGDERSRPHSPHPLVESLRRTRWPSLGGPFSDP</sequence>
<dbReference type="AlphaFoldDB" id="A0A518CUL9"/>
<evidence type="ECO:0000313" key="3">
    <source>
        <dbReference type="Proteomes" id="UP000319342"/>
    </source>
</evidence>
<feature type="region of interest" description="Disordered" evidence="1">
    <location>
        <begin position="1"/>
        <end position="231"/>
    </location>
</feature>
<name>A0A518CUL9_9BACT</name>
<dbReference type="Proteomes" id="UP000319342">
    <property type="component" value="Chromosome"/>
</dbReference>
<dbReference type="EMBL" id="CP036290">
    <property type="protein sequence ID" value="QDU82908.1"/>
    <property type="molecule type" value="Genomic_DNA"/>
</dbReference>
<feature type="compositionally biased region" description="Low complexity" evidence="1">
    <location>
        <begin position="149"/>
        <end position="173"/>
    </location>
</feature>
<evidence type="ECO:0000313" key="2">
    <source>
        <dbReference type="EMBL" id="QDU82908.1"/>
    </source>
</evidence>
<feature type="compositionally biased region" description="Basic residues" evidence="1">
    <location>
        <begin position="23"/>
        <end position="46"/>
    </location>
</feature>
<proteinExistence type="predicted"/>
<accession>A0A518CUL9</accession>
<keyword evidence="3" id="KW-1185">Reference proteome</keyword>